<dbReference type="InterPro" id="IPR036388">
    <property type="entry name" value="WH-like_DNA-bd_sf"/>
</dbReference>
<accession>A0A6S6SB09</accession>
<dbReference type="GO" id="GO:0005524">
    <property type="term" value="F:ATP binding"/>
    <property type="evidence" value="ECO:0007669"/>
    <property type="project" value="UniProtKB-KW"/>
</dbReference>
<feature type="active site" evidence="2">
    <location>
        <position position="192"/>
    </location>
</feature>
<feature type="binding site" evidence="1">
    <location>
        <begin position="197"/>
        <end position="203"/>
    </location>
    <ligand>
        <name>ATP</name>
        <dbReference type="ChEBI" id="CHEBI:30616"/>
    </ligand>
</feature>
<sequence length="358" mass="41526">MTQEYIPPKLPIKKELESKKVLKKIVSANRVLAELKGVAQSIPNQSILINSLALQEAKDSSEIENIVTTHDELYRANAGSSHISNQAKEVGRYKDALYIGFELIKEHKVLLKKHIVQIQKVLENNDAGIRSQSGTSLKNSKTGEVTYMPPQNYKDIQNLMDNLEKYINTPNLDEFDTLLKMAIVHYQFESIHPFYDGNGRTGRIINILFLILSDLLELPILYLSSYIIKTKNEYYRLLNEVRIKESWEEWILYMLEGVEVTARNTIKIINEINYLIHNTKEQLTQNLPKVYSKDLLELLFKHPYTKISFLVDELNITRKTASVHLREIEKLGILQSIKVGRDVYFINKELFKILKTKY</sequence>
<proteinExistence type="predicted"/>
<dbReference type="PIRSF" id="PIRSF038925">
    <property type="entry name" value="AMP-prot_trans"/>
    <property type="match status" value="1"/>
</dbReference>
<keyword evidence="1" id="KW-0067">ATP-binding</keyword>
<evidence type="ECO:0000256" key="2">
    <source>
        <dbReference type="PIRSR" id="PIRSR640198-1"/>
    </source>
</evidence>
<dbReference type="GO" id="GO:0006355">
    <property type="term" value="P:regulation of DNA-templated transcription"/>
    <property type="evidence" value="ECO:0007669"/>
    <property type="project" value="UniProtKB-ARBA"/>
</dbReference>
<dbReference type="SUPFAM" id="SSF46785">
    <property type="entry name" value="Winged helix' DNA-binding domain"/>
    <property type="match status" value="1"/>
</dbReference>
<organism evidence="5">
    <name type="scientific">uncultured Campylobacterales bacterium</name>
    <dbReference type="NCBI Taxonomy" id="352960"/>
    <lineage>
        <taxon>Bacteria</taxon>
        <taxon>Pseudomonadati</taxon>
        <taxon>Campylobacterota</taxon>
        <taxon>Epsilonproteobacteria</taxon>
        <taxon>Campylobacterales</taxon>
        <taxon>environmental samples</taxon>
    </lineage>
</organism>
<dbReference type="PROSITE" id="PS51459">
    <property type="entry name" value="FIDO"/>
    <property type="match status" value="1"/>
</dbReference>
<dbReference type="InterPro" id="IPR003812">
    <property type="entry name" value="Fido"/>
</dbReference>
<dbReference type="InterPro" id="IPR011991">
    <property type="entry name" value="ArsR-like_HTH"/>
</dbReference>
<reference evidence="5" key="1">
    <citation type="submission" date="2020-01" db="EMBL/GenBank/DDBJ databases">
        <authorList>
            <person name="Meier V. D."/>
            <person name="Meier V D."/>
        </authorList>
    </citation>
    <scope>NUCLEOTIDE SEQUENCE</scope>
    <source>
        <strain evidence="5">HLG_WM_MAG_12</strain>
    </source>
</reference>
<dbReference type="SUPFAM" id="SSF140931">
    <property type="entry name" value="Fic-like"/>
    <property type="match status" value="1"/>
</dbReference>
<evidence type="ECO:0000259" key="4">
    <source>
        <dbReference type="PROSITE" id="PS51459"/>
    </source>
</evidence>
<dbReference type="Pfam" id="PF21248">
    <property type="entry name" value="SoFic-like_C"/>
    <property type="match status" value="1"/>
</dbReference>
<dbReference type="AlphaFoldDB" id="A0A6S6SB09"/>
<dbReference type="InterPro" id="IPR026287">
    <property type="entry name" value="SoFic-like"/>
</dbReference>
<dbReference type="CDD" id="cd00090">
    <property type="entry name" value="HTH_ARSR"/>
    <property type="match status" value="1"/>
</dbReference>
<dbReference type="PANTHER" id="PTHR13504:SF35">
    <property type="entry name" value="PROTEIN ADENYLYLTRANSFERASE SOFIC"/>
    <property type="match status" value="1"/>
</dbReference>
<dbReference type="InterPro" id="IPR040198">
    <property type="entry name" value="Fido_containing"/>
</dbReference>
<dbReference type="EMBL" id="CACVAW010000019">
    <property type="protein sequence ID" value="CAA6805553.1"/>
    <property type="molecule type" value="Genomic_DNA"/>
</dbReference>
<feature type="binding site" evidence="1">
    <location>
        <position position="192"/>
    </location>
    <ligand>
        <name>ATP</name>
        <dbReference type="ChEBI" id="CHEBI:30616"/>
    </ligand>
</feature>
<keyword evidence="1" id="KW-0547">Nucleotide-binding</keyword>
<name>A0A6S6SB09_9BACT</name>
<feature type="binding site" evidence="1">
    <location>
        <position position="64"/>
    </location>
    <ligand>
        <name>ATP</name>
        <dbReference type="ChEBI" id="CHEBI:30616"/>
    </ligand>
</feature>
<dbReference type="InterPro" id="IPR036597">
    <property type="entry name" value="Fido-like_dom_sf"/>
</dbReference>
<dbReference type="InterPro" id="IPR025758">
    <property type="entry name" value="Fic/DOC_N"/>
</dbReference>
<evidence type="ECO:0000256" key="1">
    <source>
        <dbReference type="PIRSR" id="PIRSR038925-1"/>
    </source>
</evidence>
<protein>
    <submittedName>
        <fullName evidence="5">Addiction module protein</fullName>
    </submittedName>
</protein>
<dbReference type="Gene3D" id="1.10.3290.10">
    <property type="entry name" value="Fido-like domain"/>
    <property type="match status" value="1"/>
</dbReference>
<feature type="binding site" evidence="1">
    <location>
        <position position="234"/>
    </location>
    <ligand>
        <name>ATP</name>
        <dbReference type="ChEBI" id="CHEBI:30616"/>
    </ligand>
</feature>
<dbReference type="Pfam" id="PF02661">
    <property type="entry name" value="Fic"/>
    <property type="match status" value="1"/>
</dbReference>
<gene>
    <name evidence="5" type="ORF">HELGO_WM34959</name>
</gene>
<dbReference type="InterPro" id="IPR048770">
    <property type="entry name" value="SoFic-like_C"/>
</dbReference>
<feature type="binding site" evidence="3">
    <location>
        <begin position="196"/>
        <end position="203"/>
    </location>
    <ligand>
        <name>ATP</name>
        <dbReference type="ChEBI" id="CHEBI:30616"/>
    </ligand>
</feature>
<dbReference type="Pfam" id="PF13784">
    <property type="entry name" value="Fic_N"/>
    <property type="match status" value="1"/>
</dbReference>
<feature type="domain" description="Fido" evidence="4">
    <location>
        <begin position="105"/>
        <end position="256"/>
    </location>
</feature>
<dbReference type="Gene3D" id="1.10.10.10">
    <property type="entry name" value="Winged helix-like DNA-binding domain superfamily/Winged helix DNA-binding domain"/>
    <property type="match status" value="1"/>
</dbReference>
<evidence type="ECO:0000313" key="5">
    <source>
        <dbReference type="EMBL" id="CAA6805553.1"/>
    </source>
</evidence>
<evidence type="ECO:0000256" key="3">
    <source>
        <dbReference type="PIRSR" id="PIRSR640198-2"/>
    </source>
</evidence>
<dbReference type="InterPro" id="IPR036390">
    <property type="entry name" value="WH_DNA-bd_sf"/>
</dbReference>
<dbReference type="PANTHER" id="PTHR13504">
    <property type="entry name" value="FIDO DOMAIN-CONTAINING PROTEIN DDB_G0283145"/>
    <property type="match status" value="1"/>
</dbReference>